<protein>
    <submittedName>
        <fullName evidence="1">Uncharacterized protein</fullName>
    </submittedName>
</protein>
<evidence type="ECO:0000313" key="1">
    <source>
        <dbReference type="EMBL" id="KRY18140.1"/>
    </source>
</evidence>
<accession>A0A0V1A0T9</accession>
<reference evidence="1 2" key="1">
    <citation type="submission" date="2015-01" db="EMBL/GenBank/DDBJ databases">
        <title>Evolution of Trichinella species and genotypes.</title>
        <authorList>
            <person name="Korhonen P.K."/>
            <person name="Edoardo P."/>
            <person name="Giuseppe L.R."/>
            <person name="Gasser R.B."/>
        </authorList>
    </citation>
    <scope>NUCLEOTIDE SEQUENCE [LARGE SCALE GENOMIC DNA]</scope>
    <source>
        <strain evidence="1">ISS3</strain>
    </source>
</reference>
<gene>
    <name evidence="1" type="ORF">T01_8303</name>
</gene>
<dbReference type="Proteomes" id="UP000054776">
    <property type="component" value="Unassembled WGS sequence"/>
</dbReference>
<organism evidence="1 2">
    <name type="scientific">Trichinella spiralis</name>
    <name type="common">Trichina worm</name>
    <dbReference type="NCBI Taxonomy" id="6334"/>
    <lineage>
        <taxon>Eukaryota</taxon>
        <taxon>Metazoa</taxon>
        <taxon>Ecdysozoa</taxon>
        <taxon>Nematoda</taxon>
        <taxon>Enoplea</taxon>
        <taxon>Dorylaimia</taxon>
        <taxon>Trichinellida</taxon>
        <taxon>Trichinellidae</taxon>
        <taxon>Trichinella</taxon>
    </lineage>
</organism>
<comment type="caution">
    <text evidence="1">The sequence shown here is derived from an EMBL/GenBank/DDBJ whole genome shotgun (WGS) entry which is preliminary data.</text>
</comment>
<evidence type="ECO:0000313" key="2">
    <source>
        <dbReference type="Proteomes" id="UP000054776"/>
    </source>
</evidence>
<sequence>MPSSNVQRELKETIAQLKILSTNHDWRERKETTRANVGRNAKRHTTTLACL</sequence>
<dbReference type="EMBL" id="JYDH01002160">
    <property type="protein sequence ID" value="KRY18140.1"/>
    <property type="molecule type" value="Genomic_DNA"/>
</dbReference>
<dbReference type="InParanoid" id="A0A0V1A0T9"/>
<name>A0A0V1A0T9_TRISP</name>
<keyword evidence="2" id="KW-1185">Reference proteome</keyword>
<proteinExistence type="predicted"/>
<dbReference type="OrthoDB" id="10433150at2759"/>
<dbReference type="AlphaFoldDB" id="A0A0V1A0T9"/>